<evidence type="ECO:0000259" key="1">
    <source>
        <dbReference type="PROSITE" id="PS50846"/>
    </source>
</evidence>
<proteinExistence type="predicted"/>
<evidence type="ECO:0000313" key="2">
    <source>
        <dbReference type="EMBL" id="KKN46539.1"/>
    </source>
</evidence>
<dbReference type="SUPFAM" id="SSF55008">
    <property type="entry name" value="HMA, heavy metal-associated domain"/>
    <property type="match status" value="1"/>
</dbReference>
<dbReference type="InterPro" id="IPR036163">
    <property type="entry name" value="HMA_dom_sf"/>
</dbReference>
<dbReference type="AlphaFoldDB" id="A0A0F9QVR9"/>
<organism evidence="2">
    <name type="scientific">marine sediment metagenome</name>
    <dbReference type="NCBI Taxonomy" id="412755"/>
    <lineage>
        <taxon>unclassified sequences</taxon>
        <taxon>metagenomes</taxon>
        <taxon>ecological metagenomes</taxon>
    </lineage>
</organism>
<dbReference type="PROSITE" id="PS50846">
    <property type="entry name" value="HMA_2"/>
    <property type="match status" value="1"/>
</dbReference>
<gene>
    <name evidence="2" type="ORF">LCGC14_0671830</name>
</gene>
<dbReference type="EMBL" id="LAZR01001324">
    <property type="protein sequence ID" value="KKN46539.1"/>
    <property type="molecule type" value="Genomic_DNA"/>
</dbReference>
<comment type="caution">
    <text evidence="2">The sequence shown here is derived from an EMBL/GenBank/DDBJ whole genome shotgun (WGS) entry which is preliminary data.</text>
</comment>
<dbReference type="GO" id="GO:0046872">
    <property type="term" value="F:metal ion binding"/>
    <property type="evidence" value="ECO:0007669"/>
    <property type="project" value="InterPro"/>
</dbReference>
<name>A0A0F9QVR9_9ZZZZ</name>
<feature type="domain" description="HMA" evidence="1">
    <location>
        <begin position="1"/>
        <end position="67"/>
    </location>
</feature>
<reference evidence="2" key="1">
    <citation type="journal article" date="2015" name="Nature">
        <title>Complex archaea that bridge the gap between prokaryotes and eukaryotes.</title>
        <authorList>
            <person name="Spang A."/>
            <person name="Saw J.H."/>
            <person name="Jorgensen S.L."/>
            <person name="Zaremba-Niedzwiedzka K."/>
            <person name="Martijn J."/>
            <person name="Lind A.E."/>
            <person name="van Eijk R."/>
            <person name="Schleper C."/>
            <person name="Guy L."/>
            <person name="Ettema T.J."/>
        </authorList>
    </citation>
    <scope>NUCLEOTIDE SEQUENCE</scope>
</reference>
<dbReference type="CDD" id="cd00371">
    <property type="entry name" value="HMA"/>
    <property type="match status" value="1"/>
</dbReference>
<sequence>MELITKNKTIHCNSCEERIQTVLKSEKGVISIRADHKTQTVKILYDEEKITMETIKRRLENLGFPVI</sequence>
<accession>A0A0F9QVR9</accession>
<dbReference type="Gene3D" id="3.30.70.100">
    <property type="match status" value="1"/>
</dbReference>
<protein>
    <recommendedName>
        <fullName evidence="1">HMA domain-containing protein</fullName>
    </recommendedName>
</protein>
<dbReference type="Pfam" id="PF00403">
    <property type="entry name" value="HMA"/>
    <property type="match status" value="1"/>
</dbReference>
<dbReference type="InterPro" id="IPR006121">
    <property type="entry name" value="HMA_dom"/>
</dbReference>